<evidence type="ECO:0000256" key="1">
    <source>
        <dbReference type="ARBA" id="ARBA00003932"/>
    </source>
</evidence>
<name>W5SSS5_BORPR</name>
<dbReference type="AlphaFoldDB" id="W5SSS5"/>
<dbReference type="EMBL" id="CP005867">
    <property type="protein sequence ID" value="AHH09985.1"/>
    <property type="molecule type" value="Genomic_DNA"/>
</dbReference>
<dbReference type="GO" id="GO:0009279">
    <property type="term" value="C:cell outer membrane"/>
    <property type="evidence" value="ECO:0007669"/>
    <property type="project" value="UniProtKB-SubCell"/>
</dbReference>
<gene>
    <name evidence="9" type="ORF">BPA_0033903</name>
</gene>
<keyword evidence="7 8" id="KW-0449">Lipoprotein</keyword>
<dbReference type="InterPro" id="IPR000680">
    <property type="entry name" value="Borrelia_lipo"/>
</dbReference>
<keyword evidence="4 8" id="KW-0472">Membrane</keyword>
<organism evidence="9">
    <name type="scientific">Borrelia parkeri SLO</name>
    <dbReference type="NCBI Taxonomy" id="1313294"/>
    <lineage>
        <taxon>Bacteria</taxon>
        <taxon>Pseudomonadati</taxon>
        <taxon>Spirochaetota</taxon>
        <taxon>Spirochaetia</taxon>
        <taxon>Spirochaetales</taxon>
        <taxon>Borreliaceae</taxon>
        <taxon>Borrelia</taxon>
    </lineage>
</organism>
<proteinExistence type="predicted"/>
<accession>W5SSS5</accession>
<dbReference type="RefSeq" id="WP_025407577.1">
    <property type="nucleotide sequence ID" value="NZ_CP005867.1"/>
</dbReference>
<dbReference type="Pfam" id="PF00921">
    <property type="entry name" value="Lipoprotein_2"/>
    <property type="match status" value="1"/>
</dbReference>
<evidence type="ECO:0000256" key="6">
    <source>
        <dbReference type="ARBA" id="ARBA00023237"/>
    </source>
</evidence>
<comment type="subcellular location">
    <subcellularLocation>
        <location evidence="2 8">Cell outer membrane</location>
        <topology evidence="2 8">Lipid-anchor</topology>
    </subcellularLocation>
</comment>
<sequence>TIAGGIALRAMAKGGKFANEKDAANADAKKAVEDAVVSAVTKALNALTIAIRNTVDSGLKSINDVLATVTQEDKAAEATTPAETATSSVQ</sequence>
<keyword evidence="5 8" id="KW-0564">Palmitate</keyword>
<keyword evidence="3" id="KW-0732">Signal</keyword>
<geneLocation type="plasmid" evidence="9">
    <name>unnamed</name>
</geneLocation>
<evidence type="ECO:0000256" key="2">
    <source>
        <dbReference type="ARBA" id="ARBA00004459"/>
    </source>
</evidence>
<protein>
    <recommendedName>
        <fullName evidence="8">Variable large protein</fullName>
    </recommendedName>
</protein>
<evidence type="ECO:0000256" key="3">
    <source>
        <dbReference type="ARBA" id="ARBA00022729"/>
    </source>
</evidence>
<evidence type="ECO:0000256" key="8">
    <source>
        <dbReference type="RuleBase" id="RU363105"/>
    </source>
</evidence>
<evidence type="ECO:0000256" key="4">
    <source>
        <dbReference type="ARBA" id="ARBA00023136"/>
    </source>
</evidence>
<keyword evidence="6 8" id="KW-0998">Cell outer membrane</keyword>
<evidence type="ECO:0000256" key="7">
    <source>
        <dbReference type="ARBA" id="ARBA00023288"/>
    </source>
</evidence>
<keyword evidence="9" id="KW-0614">Plasmid</keyword>
<reference evidence="9" key="1">
    <citation type="submission" date="2013-04" db="EMBL/GenBank/DDBJ databases">
        <title>Comparative Genomics of Relapsing Fever Spirochetes.</title>
        <authorList>
            <person name="Schwan T.G."/>
            <person name="Raffel S.J."/>
            <person name="Porcella S.F."/>
            <person name="Martens C.A."/>
            <person name="Bruno D.P."/>
            <person name="Ricklefs S.M."/>
            <person name="Barbian K.B."/>
        </authorList>
    </citation>
    <scope>NUCLEOTIDE SEQUENCE</scope>
    <source>
        <strain evidence="9">SLO</strain>
        <plasmid evidence="9">unnamed</plasmid>
    </source>
</reference>
<dbReference type="HOGENOM" id="CLU_2431954_0_0_12"/>
<feature type="non-terminal residue" evidence="9">
    <location>
        <position position="1"/>
    </location>
</feature>
<comment type="function">
    <text evidence="1 8">The Vlp and Vsp proteins are antigenically distinct proteins, only one vlp or vsp gene is transcriptionally active at any one time. Switching between these genes is a mechanism of host immune response evasion.</text>
</comment>
<dbReference type="SUPFAM" id="SSF74748">
    <property type="entry name" value="Variable surface antigen VlsE"/>
    <property type="match status" value="1"/>
</dbReference>
<evidence type="ECO:0000313" key="9">
    <source>
        <dbReference type="EMBL" id="AHH09985.1"/>
    </source>
</evidence>
<evidence type="ECO:0000256" key="5">
    <source>
        <dbReference type="ARBA" id="ARBA00023139"/>
    </source>
</evidence>